<proteinExistence type="predicted"/>
<evidence type="ECO:0000256" key="5">
    <source>
        <dbReference type="ARBA" id="ARBA00022692"/>
    </source>
</evidence>
<evidence type="ECO:0000256" key="2">
    <source>
        <dbReference type="ARBA" id="ARBA00022475"/>
    </source>
</evidence>
<feature type="transmembrane region" description="Helical" evidence="8">
    <location>
        <begin position="189"/>
        <end position="214"/>
    </location>
</feature>
<feature type="transmembrane region" description="Helical" evidence="8">
    <location>
        <begin position="122"/>
        <end position="139"/>
    </location>
</feature>
<organism evidence="10 11">
    <name type="scientific">Sedimentisphaera salicampi</name>
    <dbReference type="NCBI Taxonomy" id="1941349"/>
    <lineage>
        <taxon>Bacteria</taxon>
        <taxon>Pseudomonadati</taxon>
        <taxon>Planctomycetota</taxon>
        <taxon>Phycisphaerae</taxon>
        <taxon>Sedimentisphaerales</taxon>
        <taxon>Sedimentisphaeraceae</taxon>
        <taxon>Sedimentisphaera</taxon>
    </lineage>
</organism>
<gene>
    <name evidence="10" type="ORF">STSP1_00680</name>
</gene>
<dbReference type="InterPro" id="IPR003342">
    <property type="entry name" value="ArnT-like_N"/>
</dbReference>
<comment type="subcellular location">
    <subcellularLocation>
        <location evidence="1">Cell membrane</location>
        <topology evidence="1">Multi-pass membrane protein</topology>
    </subcellularLocation>
</comment>
<dbReference type="GO" id="GO:0006493">
    <property type="term" value="P:protein O-linked glycosylation"/>
    <property type="evidence" value="ECO:0007669"/>
    <property type="project" value="InterPro"/>
</dbReference>
<feature type="transmembrane region" description="Helical" evidence="8">
    <location>
        <begin position="267"/>
        <end position="286"/>
    </location>
</feature>
<dbReference type="RefSeq" id="WP_085755004.1">
    <property type="nucleotide sequence ID" value="NZ_CP021023.1"/>
</dbReference>
<protein>
    <submittedName>
        <fullName evidence="10">Dolichyl-phosphate-mannose-protein mannosyltransferase</fullName>
    </submittedName>
</protein>
<evidence type="ECO:0000256" key="7">
    <source>
        <dbReference type="ARBA" id="ARBA00023136"/>
    </source>
</evidence>
<feature type="transmembrane region" description="Helical" evidence="8">
    <location>
        <begin position="9"/>
        <end position="34"/>
    </location>
</feature>
<keyword evidence="11" id="KW-1185">Reference proteome</keyword>
<feature type="transmembrane region" description="Helical" evidence="8">
    <location>
        <begin position="433"/>
        <end position="452"/>
    </location>
</feature>
<dbReference type="KEGG" id="pbp:STSP1_00680"/>
<feature type="transmembrane region" description="Helical" evidence="8">
    <location>
        <begin position="458"/>
        <end position="479"/>
    </location>
</feature>
<evidence type="ECO:0000256" key="1">
    <source>
        <dbReference type="ARBA" id="ARBA00004651"/>
    </source>
</evidence>
<keyword evidence="7 8" id="KW-0472">Membrane</keyword>
<keyword evidence="6 8" id="KW-1133">Transmembrane helix</keyword>
<feature type="transmembrane region" description="Helical" evidence="8">
    <location>
        <begin position="397"/>
        <end position="421"/>
    </location>
</feature>
<dbReference type="Pfam" id="PF02366">
    <property type="entry name" value="PMT"/>
    <property type="match status" value="1"/>
</dbReference>
<feature type="transmembrane region" description="Helical" evidence="8">
    <location>
        <begin position="40"/>
        <end position="57"/>
    </location>
</feature>
<dbReference type="GO" id="GO:0009103">
    <property type="term" value="P:lipopolysaccharide biosynthetic process"/>
    <property type="evidence" value="ECO:0007669"/>
    <property type="project" value="UniProtKB-ARBA"/>
</dbReference>
<reference evidence="11" key="1">
    <citation type="submission" date="2017-04" db="EMBL/GenBank/DDBJ databases">
        <title>Comparative genomics and description of representatives of a novel lineage of planctomycetes thriving in anoxic sediments.</title>
        <authorList>
            <person name="Spring S."/>
            <person name="Bunk B."/>
            <person name="Sproer C."/>
        </authorList>
    </citation>
    <scope>NUCLEOTIDE SEQUENCE [LARGE SCALE GENOMIC DNA]</scope>
    <source>
        <strain evidence="11">ST-PulAB-D4</strain>
    </source>
</reference>
<dbReference type="InterPro" id="IPR050297">
    <property type="entry name" value="LipidA_mod_glycosyltrf_83"/>
</dbReference>
<name>A0A1W6LKQ0_9BACT</name>
<keyword evidence="2" id="KW-1003">Cell membrane</keyword>
<evidence type="ECO:0000256" key="3">
    <source>
        <dbReference type="ARBA" id="ARBA00022676"/>
    </source>
</evidence>
<evidence type="ECO:0000259" key="9">
    <source>
        <dbReference type="Pfam" id="PF02366"/>
    </source>
</evidence>
<sequence length="490" mass="55934">MHINNNKIFYFTCFFTGLVILYSCFIRVLATFLTPTLKELVTLLPGIFLIFLTYVFYCKETFRNYLFEFCAKWNWVFIFFIALILRIVWVFVADVTQLSDFSSYEDMSIEVFNGGNIFDPTYFRPSGPSILFALSYHLFGQNPLSAQVVLALLGALTVVAVYWIVYLVSGSLASSALASMCLAFWPSHIIYSVLMGTDTLFCFLVVVSFLLLVVAQTAKPSELRFFMFLLSGVFIGLSNWTRGTAPLFLLAWILYTLFYLDKVSYSLKGAFMVFLGFIIVVLPIFIHNYNVFKIVSPSMQRITGWSLMMGVNLDNQGGYNGKLASKIGANINDKNKENNVHDSILKSKLAKEEALKIVKESPFKVLTMILTCKPSKFIAKAESVMGWSLTTSPHSNLLMFLNIINHAVYITLIFWSGVILCTRWFYYKIEKTVPLNAFLWAFLLSFFSHMILEVQPRYHHMFIPLFIIILVVGLNNIAFRCPHDSGNYSH</sequence>
<feature type="transmembrane region" description="Helical" evidence="8">
    <location>
        <begin position="148"/>
        <end position="169"/>
    </location>
</feature>
<dbReference type="GO" id="GO:0016763">
    <property type="term" value="F:pentosyltransferase activity"/>
    <property type="evidence" value="ECO:0007669"/>
    <property type="project" value="TreeGrafter"/>
</dbReference>
<dbReference type="GO" id="GO:0000030">
    <property type="term" value="F:mannosyltransferase activity"/>
    <property type="evidence" value="ECO:0007669"/>
    <property type="project" value="InterPro"/>
</dbReference>
<dbReference type="AlphaFoldDB" id="A0A1W6LKQ0"/>
<feature type="domain" description="ArnT-like N-terminal" evidence="9">
    <location>
        <begin position="139"/>
        <end position="289"/>
    </location>
</feature>
<evidence type="ECO:0000256" key="6">
    <source>
        <dbReference type="ARBA" id="ARBA00022989"/>
    </source>
</evidence>
<dbReference type="PANTHER" id="PTHR33908">
    <property type="entry name" value="MANNOSYLTRANSFERASE YKCB-RELATED"/>
    <property type="match status" value="1"/>
</dbReference>
<dbReference type="GO" id="GO:0005886">
    <property type="term" value="C:plasma membrane"/>
    <property type="evidence" value="ECO:0007669"/>
    <property type="project" value="UniProtKB-SubCell"/>
</dbReference>
<feature type="transmembrane region" description="Helical" evidence="8">
    <location>
        <begin position="243"/>
        <end position="260"/>
    </location>
</feature>
<keyword evidence="5 8" id="KW-0812">Transmembrane</keyword>
<dbReference type="PANTHER" id="PTHR33908:SF11">
    <property type="entry name" value="MEMBRANE PROTEIN"/>
    <property type="match status" value="1"/>
</dbReference>
<dbReference type="STRING" id="1941349.STSP1_00680"/>
<evidence type="ECO:0000313" key="10">
    <source>
        <dbReference type="EMBL" id="ARN56304.1"/>
    </source>
</evidence>
<feature type="transmembrane region" description="Helical" evidence="8">
    <location>
        <begin position="69"/>
        <end position="92"/>
    </location>
</feature>
<dbReference type="PROSITE" id="PS51257">
    <property type="entry name" value="PROKAR_LIPOPROTEIN"/>
    <property type="match status" value="1"/>
</dbReference>
<evidence type="ECO:0000256" key="4">
    <source>
        <dbReference type="ARBA" id="ARBA00022679"/>
    </source>
</evidence>
<keyword evidence="3 10" id="KW-0328">Glycosyltransferase</keyword>
<evidence type="ECO:0000256" key="8">
    <source>
        <dbReference type="SAM" id="Phobius"/>
    </source>
</evidence>
<dbReference type="Proteomes" id="UP000193334">
    <property type="component" value="Chromosome"/>
</dbReference>
<keyword evidence="4 10" id="KW-0808">Transferase</keyword>
<dbReference type="EMBL" id="CP021023">
    <property type="protein sequence ID" value="ARN56304.1"/>
    <property type="molecule type" value="Genomic_DNA"/>
</dbReference>
<evidence type="ECO:0000313" key="11">
    <source>
        <dbReference type="Proteomes" id="UP000193334"/>
    </source>
</evidence>
<accession>A0A1W6LKQ0</accession>